<dbReference type="InterPro" id="IPR006685">
    <property type="entry name" value="MscS_channel_2nd"/>
</dbReference>
<feature type="compositionally biased region" description="Acidic residues" evidence="2">
    <location>
        <begin position="104"/>
        <end position="124"/>
    </location>
</feature>
<keyword evidence="3" id="KW-0812">Transmembrane</keyword>
<dbReference type="RefSeq" id="XP_018298552.1">
    <property type="nucleotide sequence ID" value="XM_018429928.1"/>
</dbReference>
<feature type="domain" description="EF-hand" evidence="4">
    <location>
        <begin position="480"/>
        <end position="515"/>
    </location>
</feature>
<evidence type="ECO:0000313" key="6">
    <source>
        <dbReference type="Proteomes" id="UP000077315"/>
    </source>
</evidence>
<evidence type="ECO:0000313" key="5">
    <source>
        <dbReference type="EMBL" id="OAD80512.1"/>
    </source>
</evidence>
<keyword evidence="6" id="KW-1185">Reference proteome</keyword>
<name>A0A162V784_PHYB8</name>
<proteinExistence type="predicted"/>
<dbReference type="Gene3D" id="1.10.238.10">
    <property type="entry name" value="EF-hand"/>
    <property type="match status" value="1"/>
</dbReference>
<dbReference type="GO" id="GO:0006874">
    <property type="term" value="P:intracellular calcium ion homeostasis"/>
    <property type="evidence" value="ECO:0007669"/>
    <property type="project" value="TreeGrafter"/>
</dbReference>
<dbReference type="InterPro" id="IPR010920">
    <property type="entry name" value="LSM_dom_sf"/>
</dbReference>
<dbReference type="SUPFAM" id="SSF47473">
    <property type="entry name" value="EF-hand"/>
    <property type="match status" value="1"/>
</dbReference>
<dbReference type="AlphaFoldDB" id="A0A162V784"/>
<dbReference type="PANTHER" id="PTHR31323">
    <property type="entry name" value="MECHANOSENSITIVE ION CHANNEL PROTEIN MSY2"/>
    <property type="match status" value="1"/>
</dbReference>
<keyword evidence="3" id="KW-1133">Transmembrane helix</keyword>
<dbReference type="SUPFAM" id="SSF50182">
    <property type="entry name" value="Sm-like ribonucleoproteins"/>
    <property type="match status" value="1"/>
</dbReference>
<evidence type="ECO:0000259" key="4">
    <source>
        <dbReference type="PROSITE" id="PS50222"/>
    </source>
</evidence>
<accession>A0A162V784</accession>
<dbReference type="OrthoDB" id="544685at2759"/>
<dbReference type="InterPro" id="IPR002048">
    <property type="entry name" value="EF_hand_dom"/>
</dbReference>
<feature type="region of interest" description="Disordered" evidence="2">
    <location>
        <begin position="104"/>
        <end position="134"/>
    </location>
</feature>
<evidence type="ECO:0000256" key="1">
    <source>
        <dbReference type="ARBA" id="ARBA00022837"/>
    </source>
</evidence>
<dbReference type="PROSITE" id="PS50222">
    <property type="entry name" value="EF_HAND_2"/>
    <property type="match status" value="1"/>
</dbReference>
<feature type="compositionally biased region" description="Basic and acidic residues" evidence="2">
    <location>
        <begin position="125"/>
        <end position="134"/>
    </location>
</feature>
<keyword evidence="3" id="KW-0472">Membrane</keyword>
<dbReference type="PANTHER" id="PTHR31323:SF1">
    <property type="entry name" value="MECHANOSENSITIVE ION CHANNEL PROTEIN"/>
    <property type="match status" value="1"/>
</dbReference>
<dbReference type="Proteomes" id="UP000077315">
    <property type="component" value="Unassembled WGS sequence"/>
</dbReference>
<dbReference type="InterPro" id="IPR011992">
    <property type="entry name" value="EF-hand-dom_pair"/>
</dbReference>
<feature type="transmembrane region" description="Helical" evidence="3">
    <location>
        <begin position="159"/>
        <end position="183"/>
    </location>
</feature>
<gene>
    <name evidence="5" type="ORF">PHYBLDRAFT_138071</name>
</gene>
<dbReference type="GO" id="GO:0005262">
    <property type="term" value="F:calcium channel activity"/>
    <property type="evidence" value="ECO:0007669"/>
    <property type="project" value="TreeGrafter"/>
</dbReference>
<dbReference type="InterPro" id="IPR058650">
    <property type="entry name" value="Msy1/2-like"/>
</dbReference>
<sequence>MEINTTVGSNSLRETIRFAINPDTLPKGTVASRLSLDRPHLSIQIEHDTHPEPTPLQNYGPRRSSPLKDSLIDTFHLFPKGKLNEEINMKTIDLDENIKEDLLTDDNENENNNDDDDFDWNDDPDQGKVEVQKSTRERIQEAMARRCCWHYLSPLIRRIILALSGSCMFAAIGVCIYLFLPYPTEEEKQDPSFRNVRSNVQCWMYWAAFMWHIGWVTTIVIELLPTVVSTWTKIFKGRRSESVKTYMEYYMSLKWYTGLLTMVSWNWGTWAFLLQYPFPSVHKQDYSRIIWNVYACVFVATCFLFIQKLIIQMIATSFHSFAFNDRVQESKNALKILDSLSRAEARRARQDFANRLRIRRPLSSRISFAPDDSTPTLNNLTAYSATSVGYGHKSDTKRLSNTPEILSQFQKRLQSIVLTDQPQSRTLIDNDKIDINSIEFAKKVARKLFQSLAYPVGTPLSGEEDSKRSLDVSDFRPFFDTFEEAKSAFAVFDRDGNGDLTRREFRDTVVQIYRERKALAQSMRDTSQALGKIDAMLLLISIIATVFVSLAVFNVEVWHSLVPLGSFLLALTFVFGNTAKNTFESILFLFVTHPYDAGDLVIIDEQFLMVHNLGLMGTVFIRGDGQRIYAPTTVLMTKLITNVRRSGNMGETIQINIDFRTPTELIYKLRDQVSEWVSGETRDFAGFDLRVLDIVDVNQILINLWLPYKGNWQELSKRWQRRTRFMLALKGILTDLNIRYELPTQKFTQAQEDRTFLNVKSPLSGNNSVIETPQSFAHLPIS</sequence>
<dbReference type="EMBL" id="KV440971">
    <property type="protein sequence ID" value="OAD80512.1"/>
    <property type="molecule type" value="Genomic_DNA"/>
</dbReference>
<organism evidence="5 6">
    <name type="scientific">Phycomyces blakesleeanus (strain ATCC 8743b / DSM 1359 / FGSC 10004 / NBRC 33097 / NRRL 1555)</name>
    <dbReference type="NCBI Taxonomy" id="763407"/>
    <lineage>
        <taxon>Eukaryota</taxon>
        <taxon>Fungi</taxon>
        <taxon>Fungi incertae sedis</taxon>
        <taxon>Mucoromycota</taxon>
        <taxon>Mucoromycotina</taxon>
        <taxon>Mucoromycetes</taxon>
        <taxon>Mucorales</taxon>
        <taxon>Phycomycetaceae</taxon>
        <taxon>Phycomyces</taxon>
    </lineage>
</organism>
<dbReference type="InterPro" id="IPR018247">
    <property type="entry name" value="EF_Hand_1_Ca_BS"/>
</dbReference>
<feature type="transmembrane region" description="Helical" evidence="3">
    <location>
        <begin position="288"/>
        <end position="306"/>
    </location>
</feature>
<dbReference type="SMART" id="SM00054">
    <property type="entry name" value="EFh"/>
    <property type="match status" value="1"/>
</dbReference>
<dbReference type="Pfam" id="PF00924">
    <property type="entry name" value="MS_channel_2nd"/>
    <property type="match status" value="1"/>
</dbReference>
<dbReference type="GeneID" id="28990834"/>
<keyword evidence="1" id="KW-0106">Calcium</keyword>
<feature type="region of interest" description="Disordered" evidence="2">
    <location>
        <begin position="46"/>
        <end position="65"/>
    </location>
</feature>
<evidence type="ECO:0000256" key="2">
    <source>
        <dbReference type="SAM" id="MobiDB-lite"/>
    </source>
</evidence>
<protein>
    <recommendedName>
        <fullName evidence="4">EF-hand domain-containing protein</fullName>
    </recommendedName>
</protein>
<dbReference type="FunCoup" id="A0A162V784">
    <property type="interactions" value="4"/>
</dbReference>
<feature type="transmembrane region" description="Helical" evidence="3">
    <location>
        <begin position="533"/>
        <end position="555"/>
    </location>
</feature>
<evidence type="ECO:0000256" key="3">
    <source>
        <dbReference type="SAM" id="Phobius"/>
    </source>
</evidence>
<dbReference type="Pfam" id="PF25886">
    <property type="entry name" value="Msy1"/>
    <property type="match status" value="1"/>
</dbReference>
<feature type="transmembrane region" description="Helical" evidence="3">
    <location>
        <begin position="203"/>
        <end position="228"/>
    </location>
</feature>
<reference evidence="6" key="1">
    <citation type="submission" date="2015-06" db="EMBL/GenBank/DDBJ databases">
        <title>Expansion of signal transduction pathways in fungi by whole-genome duplication.</title>
        <authorList>
            <consortium name="DOE Joint Genome Institute"/>
            <person name="Corrochano L.M."/>
            <person name="Kuo A."/>
            <person name="Marcet-Houben M."/>
            <person name="Polaino S."/>
            <person name="Salamov A."/>
            <person name="Villalobos J.M."/>
            <person name="Alvarez M.I."/>
            <person name="Avalos J."/>
            <person name="Benito E.P."/>
            <person name="Benoit I."/>
            <person name="Burger G."/>
            <person name="Camino L.P."/>
            <person name="Canovas D."/>
            <person name="Cerda-Olmedo E."/>
            <person name="Cheng J.-F."/>
            <person name="Dominguez A."/>
            <person name="Elias M."/>
            <person name="Eslava A.P."/>
            <person name="Glaser F."/>
            <person name="Grimwood J."/>
            <person name="Gutierrez G."/>
            <person name="Heitman J."/>
            <person name="Henrissat B."/>
            <person name="Iturriaga E.A."/>
            <person name="Lang B.F."/>
            <person name="Lavin J.L."/>
            <person name="Lee S."/>
            <person name="Li W."/>
            <person name="Lindquist E."/>
            <person name="Lopez-Garcia S."/>
            <person name="Luque E.M."/>
            <person name="Marcos A.T."/>
            <person name="Martin J."/>
            <person name="McCluskey K."/>
            <person name="Medina H.R."/>
            <person name="Miralles-Duran A."/>
            <person name="Miyazaki A."/>
            <person name="Munoz-Torres E."/>
            <person name="Oguiza J.A."/>
            <person name="Ohm R."/>
            <person name="Olmedo M."/>
            <person name="Orejas M."/>
            <person name="Ortiz-Castellanos L."/>
            <person name="Pisabarro A.G."/>
            <person name="Rodriguez-Romero J."/>
            <person name="Ruiz-Herrera J."/>
            <person name="Ruiz-Vazquez R."/>
            <person name="Sanz C."/>
            <person name="Schackwitz W."/>
            <person name="Schmutz J."/>
            <person name="Shahriari M."/>
            <person name="Shelest E."/>
            <person name="Silva-Franco F."/>
            <person name="Soanes D."/>
            <person name="Syed K."/>
            <person name="Tagua V.G."/>
            <person name="Talbot N.J."/>
            <person name="Thon M."/>
            <person name="De vries R.P."/>
            <person name="Wiebenga A."/>
            <person name="Yadav J.S."/>
            <person name="Braun E.L."/>
            <person name="Baker S."/>
            <person name="Garre V."/>
            <person name="Horwitz B."/>
            <person name="Torres-Martinez S."/>
            <person name="Idnurm A."/>
            <person name="Herrera-Estrella A."/>
            <person name="Gabaldon T."/>
            <person name="Grigoriev I.V."/>
        </authorList>
    </citation>
    <scope>NUCLEOTIDE SEQUENCE [LARGE SCALE GENOMIC DNA]</scope>
    <source>
        <strain evidence="6">NRRL 1555(-)</strain>
    </source>
</reference>
<dbReference type="InParanoid" id="A0A162V784"/>
<dbReference type="GO" id="GO:0005509">
    <property type="term" value="F:calcium ion binding"/>
    <property type="evidence" value="ECO:0007669"/>
    <property type="project" value="InterPro"/>
</dbReference>
<dbReference type="PROSITE" id="PS00018">
    <property type="entry name" value="EF_HAND_1"/>
    <property type="match status" value="1"/>
</dbReference>
<dbReference type="VEuPathDB" id="FungiDB:PHYBLDRAFT_138071"/>
<feature type="transmembrane region" description="Helical" evidence="3">
    <location>
        <begin position="249"/>
        <end position="268"/>
    </location>
</feature>
<dbReference type="GO" id="GO:0016020">
    <property type="term" value="C:membrane"/>
    <property type="evidence" value="ECO:0007669"/>
    <property type="project" value="InterPro"/>
</dbReference>